<reference evidence="1 2" key="1">
    <citation type="journal article" date="2019" name="Sci. Rep.">
        <title>Orb-weaving spider Araneus ventricosus genome elucidates the spidroin gene catalogue.</title>
        <authorList>
            <person name="Kono N."/>
            <person name="Nakamura H."/>
            <person name="Ohtoshi R."/>
            <person name="Moran D.A.P."/>
            <person name="Shinohara A."/>
            <person name="Yoshida Y."/>
            <person name="Fujiwara M."/>
            <person name="Mori M."/>
            <person name="Tomita M."/>
            <person name="Arakawa K."/>
        </authorList>
    </citation>
    <scope>NUCLEOTIDE SEQUENCE [LARGE SCALE GENOMIC DNA]</scope>
</reference>
<evidence type="ECO:0000313" key="2">
    <source>
        <dbReference type="Proteomes" id="UP000499080"/>
    </source>
</evidence>
<dbReference type="EMBL" id="BGPR01050780">
    <property type="protein sequence ID" value="GBO27723.1"/>
    <property type="molecule type" value="Genomic_DNA"/>
</dbReference>
<accession>A0A4Y2VQR0</accession>
<sequence length="100" mass="11429">MLTRRVPGDVDASGHRRRLRVGSLETFTGRVPGDVDESGSGFAEGWVGWFSTHMHQNRKLMYLESVTFRSGYVWRLIPLLNSKRRGCVSEELVGMLIYQK</sequence>
<evidence type="ECO:0000313" key="1">
    <source>
        <dbReference type="EMBL" id="GBO27723.1"/>
    </source>
</evidence>
<keyword evidence="2" id="KW-1185">Reference proteome</keyword>
<dbReference type="AlphaFoldDB" id="A0A4Y2VQR0"/>
<organism evidence="1 2">
    <name type="scientific">Araneus ventricosus</name>
    <name type="common">Orbweaver spider</name>
    <name type="synonym">Epeira ventricosa</name>
    <dbReference type="NCBI Taxonomy" id="182803"/>
    <lineage>
        <taxon>Eukaryota</taxon>
        <taxon>Metazoa</taxon>
        <taxon>Ecdysozoa</taxon>
        <taxon>Arthropoda</taxon>
        <taxon>Chelicerata</taxon>
        <taxon>Arachnida</taxon>
        <taxon>Araneae</taxon>
        <taxon>Araneomorphae</taxon>
        <taxon>Entelegynae</taxon>
        <taxon>Araneoidea</taxon>
        <taxon>Araneidae</taxon>
        <taxon>Araneus</taxon>
    </lineage>
</organism>
<proteinExistence type="predicted"/>
<dbReference type="Proteomes" id="UP000499080">
    <property type="component" value="Unassembled WGS sequence"/>
</dbReference>
<gene>
    <name evidence="1" type="ORF">AVEN_148095_1</name>
</gene>
<protein>
    <submittedName>
        <fullName evidence="1">Uncharacterized protein</fullName>
    </submittedName>
</protein>
<name>A0A4Y2VQR0_ARAVE</name>
<comment type="caution">
    <text evidence="1">The sequence shown here is derived from an EMBL/GenBank/DDBJ whole genome shotgun (WGS) entry which is preliminary data.</text>
</comment>